<dbReference type="KEGG" id="ppac:PAP_04435"/>
<dbReference type="SUPFAM" id="SSF53335">
    <property type="entry name" value="S-adenosyl-L-methionine-dependent methyltransferases"/>
    <property type="match status" value="1"/>
</dbReference>
<evidence type="ECO:0000313" key="2">
    <source>
        <dbReference type="EMBL" id="AIF69298.1"/>
    </source>
</evidence>
<gene>
    <name evidence="2" type="ORF">PAP_04435</name>
</gene>
<dbReference type="HOGENOM" id="CLU_052780_0_0_2"/>
<sequence length="273" mass="31435">MAIPIKNKPLLKSLLDTYGKIGVVGTGFNEIWAKDFYYKLALTKEKNKYLIPDWIPIFEEIYKMIDYAAISPEHPKILMDFDKDADFWDMRLNTGLNSVYRHLIKRIGLLRDGMRVLDLGCGSVSPVEIGRFVGPNGEYVGVDFSPGTLSIAKQKIKDLGLDWVILKEMDIRSIIPKRKYDVVIMSFVLEYIPDIQSVIRKAVQALDENGKLVIVDPFRENYPDIEAWEFFESLTKEFVKFPSKAEIINALEYNGYTFIPREFGKSVLVFELQ</sequence>
<dbReference type="eggNOG" id="arCOG05058">
    <property type="taxonomic scope" value="Archaea"/>
</dbReference>
<reference evidence="3" key="1">
    <citation type="submission" date="2013-06" db="EMBL/GenBank/DDBJ databases">
        <title>Complete Genome Sequence of Hyperthermophilic Palaeococcus pacificus DY20341T, Isolated from a Deep-Sea Hydrothermal Sediments.</title>
        <authorList>
            <person name="Zeng X."/>
            <person name="Shao Z."/>
        </authorList>
    </citation>
    <scope>NUCLEOTIDE SEQUENCE [LARGE SCALE GENOMIC DNA]</scope>
    <source>
        <strain evidence="3">DY20341</strain>
    </source>
</reference>
<dbReference type="InterPro" id="IPR029063">
    <property type="entry name" value="SAM-dependent_MTases_sf"/>
</dbReference>
<accession>A0A075LXL7</accession>
<dbReference type="InterPro" id="IPR025714">
    <property type="entry name" value="Methyltranfer_dom"/>
</dbReference>
<keyword evidence="3" id="KW-1185">Reference proteome</keyword>
<dbReference type="CDD" id="cd02440">
    <property type="entry name" value="AdoMet_MTases"/>
    <property type="match status" value="1"/>
</dbReference>
<dbReference type="EMBL" id="CP006019">
    <property type="protein sequence ID" value="AIF69298.1"/>
    <property type="molecule type" value="Genomic_DNA"/>
</dbReference>
<feature type="domain" description="Methyltransferase" evidence="1">
    <location>
        <begin position="111"/>
        <end position="223"/>
    </location>
</feature>
<dbReference type="PANTHER" id="PTHR43861:SF1">
    <property type="entry name" value="TRANS-ACONITATE 2-METHYLTRANSFERASE"/>
    <property type="match status" value="1"/>
</dbReference>
<evidence type="ECO:0000313" key="3">
    <source>
        <dbReference type="Proteomes" id="UP000027981"/>
    </source>
</evidence>
<dbReference type="Pfam" id="PF13847">
    <property type="entry name" value="Methyltransf_31"/>
    <property type="match status" value="1"/>
</dbReference>
<dbReference type="STRING" id="1343739.PAP_04435"/>
<reference evidence="2 3" key="2">
    <citation type="journal article" date="2015" name="Genome Announc.">
        <title>Complete Genome Sequence of Hyperthermophilic Piezophilic Archaeon Palaeococcus pacificus DY20341T, Isolated from Deep-Sea Hydrothermal Sediments.</title>
        <authorList>
            <person name="Zeng X."/>
            <person name="Jebbar M."/>
            <person name="Shao Z."/>
        </authorList>
    </citation>
    <scope>NUCLEOTIDE SEQUENCE [LARGE SCALE GENOMIC DNA]</scope>
    <source>
        <strain evidence="2 3">DY20341</strain>
    </source>
</reference>
<dbReference type="Gene3D" id="3.40.50.150">
    <property type="entry name" value="Vaccinia Virus protein VP39"/>
    <property type="match status" value="1"/>
</dbReference>
<dbReference type="Proteomes" id="UP000027981">
    <property type="component" value="Chromosome"/>
</dbReference>
<name>A0A075LXL7_9EURY</name>
<organism evidence="2 3">
    <name type="scientific">Palaeococcus pacificus DY20341</name>
    <dbReference type="NCBI Taxonomy" id="1343739"/>
    <lineage>
        <taxon>Archaea</taxon>
        <taxon>Methanobacteriati</taxon>
        <taxon>Methanobacteriota</taxon>
        <taxon>Thermococci</taxon>
        <taxon>Thermococcales</taxon>
        <taxon>Thermococcaceae</taxon>
        <taxon>Palaeococcus</taxon>
    </lineage>
</organism>
<dbReference type="PANTHER" id="PTHR43861">
    <property type="entry name" value="TRANS-ACONITATE 2-METHYLTRANSFERASE-RELATED"/>
    <property type="match status" value="1"/>
</dbReference>
<evidence type="ECO:0000259" key="1">
    <source>
        <dbReference type="Pfam" id="PF13847"/>
    </source>
</evidence>
<protein>
    <recommendedName>
        <fullName evidence="1">Methyltransferase domain-containing protein</fullName>
    </recommendedName>
</protein>
<proteinExistence type="predicted"/>
<dbReference type="AlphaFoldDB" id="A0A075LXL7"/>